<comment type="similarity">
    <text evidence="2">Belongs to the drug/metabolite transporter (DMT) superfamily. 10 TMS drug/metabolite exporter (DME) (TC 2.A.7.3) family.</text>
</comment>
<gene>
    <name evidence="8" type="ORF">ANTHELSMS3_02876</name>
</gene>
<dbReference type="PANTHER" id="PTHR22911:SF6">
    <property type="entry name" value="SOLUTE CARRIER FAMILY 35 MEMBER G1"/>
    <property type="match status" value="1"/>
</dbReference>
<feature type="transmembrane region" description="Helical" evidence="6">
    <location>
        <begin position="35"/>
        <end position="56"/>
    </location>
</feature>
<dbReference type="InterPro" id="IPR000620">
    <property type="entry name" value="EamA_dom"/>
</dbReference>
<dbReference type="Pfam" id="PF00892">
    <property type="entry name" value="EamA"/>
    <property type="match status" value="2"/>
</dbReference>
<protein>
    <submittedName>
        <fullName evidence="8">Riboflavin transporter</fullName>
    </submittedName>
</protein>
<evidence type="ECO:0000313" key="8">
    <source>
        <dbReference type="EMBL" id="ASP21530.1"/>
    </source>
</evidence>
<keyword evidence="4 6" id="KW-1133">Transmembrane helix</keyword>
<dbReference type="SUPFAM" id="SSF103481">
    <property type="entry name" value="Multidrug resistance efflux transporter EmrE"/>
    <property type="match status" value="2"/>
</dbReference>
<feature type="transmembrane region" description="Helical" evidence="6">
    <location>
        <begin position="92"/>
        <end position="113"/>
    </location>
</feature>
<dbReference type="RefSeq" id="WP_094035429.1">
    <property type="nucleotide sequence ID" value="NZ_CP022540.1"/>
</dbReference>
<accession>A0A222E5X5</accession>
<feature type="domain" description="EamA" evidence="7">
    <location>
        <begin position="152"/>
        <end position="272"/>
    </location>
</feature>
<evidence type="ECO:0000256" key="5">
    <source>
        <dbReference type="ARBA" id="ARBA00023136"/>
    </source>
</evidence>
<feature type="domain" description="EamA" evidence="7">
    <location>
        <begin position="4"/>
        <end position="136"/>
    </location>
</feature>
<feature type="transmembrane region" description="Helical" evidence="6">
    <location>
        <begin position="68"/>
        <end position="86"/>
    </location>
</feature>
<evidence type="ECO:0000256" key="6">
    <source>
        <dbReference type="SAM" id="Phobius"/>
    </source>
</evidence>
<evidence type="ECO:0000256" key="3">
    <source>
        <dbReference type="ARBA" id="ARBA00022692"/>
    </source>
</evidence>
<proteinExistence type="inferred from homology"/>
<evidence type="ECO:0000259" key="7">
    <source>
        <dbReference type="Pfam" id="PF00892"/>
    </source>
</evidence>
<dbReference type="KEGG" id="aht:ANTHELSMS3_02876"/>
<keyword evidence="3 6" id="KW-0812">Transmembrane</keyword>
<evidence type="ECO:0000256" key="2">
    <source>
        <dbReference type="ARBA" id="ARBA00009853"/>
    </source>
</evidence>
<keyword evidence="9" id="KW-1185">Reference proteome</keyword>
<dbReference type="AlphaFoldDB" id="A0A222E5X5"/>
<dbReference type="InterPro" id="IPR037185">
    <property type="entry name" value="EmrE-like"/>
</dbReference>
<sequence>MILRAISLMILSMALLAGTDVFFKLATMAAPVGQVLTLVGLGGTILFIGLAQIMRVRLWTRAALHPMILLRNFFEIIGAIGLVFGLKYVPLPVFAAVLQAGPLIVTLGAALFLKEQVGWRRWMAVAVGIVGMLMVIRPFGAGFSGWELFAVMGIAGLSARDLVTRLSPPEVPALAISTWGFAVTMLPGIALWVTGSAASNFGAEAIWPILGAVVVTTSGYLAITKAMRMAPASIVAPFRYTRLVFTAGLGVVIFGDRPDFWTIAGSALILAAGLYTFVRERRLARAGALA</sequence>
<dbReference type="Gene3D" id="1.10.3730.20">
    <property type="match status" value="1"/>
</dbReference>
<reference evidence="8 9" key="1">
    <citation type="submission" date="2017-07" db="EMBL/GenBank/DDBJ databases">
        <title>Genome Sequence of Antarctobacter heliothermus Strain SMS3 Isolated from a culture of the Diatom Skeletonema marinoi.</title>
        <authorList>
            <person name="Topel M."/>
            <person name="Pinder M.I.M."/>
            <person name="Johansson O.N."/>
            <person name="Kourtchenko O."/>
            <person name="Godhe A."/>
            <person name="Clarke A.K."/>
        </authorList>
    </citation>
    <scope>NUCLEOTIDE SEQUENCE [LARGE SCALE GENOMIC DNA]</scope>
    <source>
        <strain evidence="8 9">SMS3</strain>
    </source>
</reference>
<name>A0A222E5X5_9RHOB</name>
<dbReference type="GO" id="GO:0016020">
    <property type="term" value="C:membrane"/>
    <property type="evidence" value="ECO:0007669"/>
    <property type="project" value="UniProtKB-SubCell"/>
</dbReference>
<feature type="transmembrane region" description="Helical" evidence="6">
    <location>
        <begin position="175"/>
        <end position="193"/>
    </location>
</feature>
<feature type="transmembrane region" description="Helical" evidence="6">
    <location>
        <begin position="260"/>
        <end position="278"/>
    </location>
</feature>
<dbReference type="EMBL" id="CP022540">
    <property type="protein sequence ID" value="ASP21530.1"/>
    <property type="molecule type" value="Genomic_DNA"/>
</dbReference>
<evidence type="ECO:0000256" key="4">
    <source>
        <dbReference type="ARBA" id="ARBA00022989"/>
    </source>
</evidence>
<dbReference type="PANTHER" id="PTHR22911">
    <property type="entry name" value="ACYL-MALONYL CONDENSING ENZYME-RELATED"/>
    <property type="match status" value="1"/>
</dbReference>
<keyword evidence="5 6" id="KW-0472">Membrane</keyword>
<dbReference type="Proteomes" id="UP000203589">
    <property type="component" value="Chromosome"/>
</dbReference>
<dbReference type="OrthoDB" id="7165334at2"/>
<feature type="transmembrane region" description="Helical" evidence="6">
    <location>
        <begin position="205"/>
        <end position="223"/>
    </location>
</feature>
<evidence type="ECO:0000313" key="9">
    <source>
        <dbReference type="Proteomes" id="UP000203589"/>
    </source>
</evidence>
<comment type="subcellular location">
    <subcellularLocation>
        <location evidence="1">Membrane</location>
        <topology evidence="1">Multi-pass membrane protein</topology>
    </subcellularLocation>
</comment>
<evidence type="ECO:0000256" key="1">
    <source>
        <dbReference type="ARBA" id="ARBA00004141"/>
    </source>
</evidence>
<organism evidence="8 9">
    <name type="scientific">Antarctobacter heliothermus</name>
    <dbReference type="NCBI Taxonomy" id="74033"/>
    <lineage>
        <taxon>Bacteria</taxon>
        <taxon>Pseudomonadati</taxon>
        <taxon>Pseudomonadota</taxon>
        <taxon>Alphaproteobacteria</taxon>
        <taxon>Rhodobacterales</taxon>
        <taxon>Roseobacteraceae</taxon>
        <taxon>Antarctobacter</taxon>
    </lineage>
</organism>